<evidence type="ECO:0000313" key="2">
    <source>
        <dbReference type="EMBL" id="MBX52757.1"/>
    </source>
</evidence>
<protein>
    <submittedName>
        <fullName evidence="2">Uncharacterized protein</fullName>
    </submittedName>
</protein>
<sequence>MQVVELEESRKGLLKENQQPRESISGLQSQVQNPEMSISSAKISDGHGKHTSEQEELNSQIEAASALIDKLITENLELVEKVPYRFSSKVSNVLDLVPWFC</sequence>
<proteinExistence type="predicted"/>
<evidence type="ECO:0000256" key="1">
    <source>
        <dbReference type="SAM" id="MobiDB-lite"/>
    </source>
</evidence>
<accession>A0A2P2PDE8</accession>
<dbReference type="EMBL" id="GGEC01072273">
    <property type="protein sequence ID" value="MBX52757.1"/>
    <property type="molecule type" value="Transcribed_RNA"/>
</dbReference>
<organism evidence="2">
    <name type="scientific">Rhizophora mucronata</name>
    <name type="common">Asiatic mangrove</name>
    <dbReference type="NCBI Taxonomy" id="61149"/>
    <lineage>
        <taxon>Eukaryota</taxon>
        <taxon>Viridiplantae</taxon>
        <taxon>Streptophyta</taxon>
        <taxon>Embryophyta</taxon>
        <taxon>Tracheophyta</taxon>
        <taxon>Spermatophyta</taxon>
        <taxon>Magnoliopsida</taxon>
        <taxon>eudicotyledons</taxon>
        <taxon>Gunneridae</taxon>
        <taxon>Pentapetalae</taxon>
        <taxon>rosids</taxon>
        <taxon>fabids</taxon>
        <taxon>Malpighiales</taxon>
        <taxon>Rhizophoraceae</taxon>
        <taxon>Rhizophora</taxon>
    </lineage>
</organism>
<dbReference type="AlphaFoldDB" id="A0A2P2PDE8"/>
<feature type="region of interest" description="Disordered" evidence="1">
    <location>
        <begin position="1"/>
        <end position="58"/>
    </location>
</feature>
<reference evidence="2" key="1">
    <citation type="submission" date="2018-02" db="EMBL/GenBank/DDBJ databases">
        <title>Rhizophora mucronata_Transcriptome.</title>
        <authorList>
            <person name="Meera S.P."/>
            <person name="Sreeshan A."/>
            <person name="Augustine A."/>
        </authorList>
    </citation>
    <scope>NUCLEOTIDE SEQUENCE</scope>
    <source>
        <tissue evidence="2">Leaf</tissue>
    </source>
</reference>
<feature type="compositionally biased region" description="Polar residues" evidence="1">
    <location>
        <begin position="16"/>
        <end position="42"/>
    </location>
</feature>
<feature type="compositionally biased region" description="Basic and acidic residues" evidence="1">
    <location>
        <begin position="44"/>
        <end position="53"/>
    </location>
</feature>
<name>A0A2P2PDE8_RHIMU</name>